<dbReference type="AlphaFoldDB" id="A0A8S1INM1"/>
<evidence type="ECO:0000259" key="2">
    <source>
        <dbReference type="Pfam" id="PF13449"/>
    </source>
</evidence>
<feature type="domain" description="Phytase-like" evidence="2">
    <location>
        <begin position="156"/>
        <end position="378"/>
    </location>
</feature>
<keyword evidence="4" id="KW-1185">Reference proteome</keyword>
<dbReference type="Pfam" id="PF13449">
    <property type="entry name" value="Phytase-like"/>
    <property type="match status" value="1"/>
</dbReference>
<comment type="caution">
    <text evidence="3">The sequence shown here is derived from an EMBL/GenBank/DDBJ whole genome shotgun (WGS) entry which is preliminary data.</text>
</comment>
<reference evidence="3" key="1">
    <citation type="submission" date="2020-12" db="EMBL/GenBank/DDBJ databases">
        <authorList>
            <person name="Iha C."/>
        </authorList>
    </citation>
    <scope>NUCLEOTIDE SEQUENCE</scope>
</reference>
<dbReference type="InterPro" id="IPR027372">
    <property type="entry name" value="Phytase-like_dom"/>
</dbReference>
<organism evidence="3 4">
    <name type="scientific">Ostreobium quekettii</name>
    <dbReference type="NCBI Taxonomy" id="121088"/>
    <lineage>
        <taxon>Eukaryota</taxon>
        <taxon>Viridiplantae</taxon>
        <taxon>Chlorophyta</taxon>
        <taxon>core chlorophytes</taxon>
        <taxon>Ulvophyceae</taxon>
        <taxon>TCBD clade</taxon>
        <taxon>Bryopsidales</taxon>
        <taxon>Ostreobineae</taxon>
        <taxon>Ostreobiaceae</taxon>
        <taxon>Ostreobium</taxon>
    </lineage>
</organism>
<gene>
    <name evidence="3" type="ORF">OSTQU699_LOCUS2020</name>
</gene>
<dbReference type="EMBL" id="CAJHUC010000524">
    <property type="protein sequence ID" value="CAD7696659.1"/>
    <property type="molecule type" value="Genomic_DNA"/>
</dbReference>
<evidence type="ECO:0000313" key="4">
    <source>
        <dbReference type="Proteomes" id="UP000708148"/>
    </source>
</evidence>
<evidence type="ECO:0000313" key="3">
    <source>
        <dbReference type="EMBL" id="CAD7696659.1"/>
    </source>
</evidence>
<accession>A0A8S1INM1</accession>
<dbReference type="Proteomes" id="UP000708148">
    <property type="component" value="Unassembled WGS sequence"/>
</dbReference>
<name>A0A8S1INM1_9CHLO</name>
<feature type="signal peptide" evidence="1">
    <location>
        <begin position="1"/>
        <end position="24"/>
    </location>
</feature>
<sequence>MESSSSHLLAALALLAACLSPAHSQYLTQDDIPSDPADKATVVGRWFVAPHDGFQGLKTINPFLTDEDLRYTKRGDDCDDRKKSEVCAELPSWFSGLGLSQPTAADGIRFIGITDGGPANGCKEPDGTPDEVSHKDFVVPAFAPVVSEFRINLEAGALLLDNHCFLKGADGAPLTGLPNTDRDDVPFSGGDCEDQLDRSIDGIDPEDVQKIPGTDLCLGGDEYSPSMFIFNCNFGSEDCGTVLTRYIPEGLELPGAAYEVRPILPGAFLNRRKGRGFESAAISPDGKAAILLLQSAMGSDEDDSPFALSHTMHAVKLNISDPADARVLGHFLYIGENVENWFDSDEPKDTKLSSATWVSEFAGTDNDVLVVMERRKDQVTPL</sequence>
<feature type="chain" id="PRO_5035925543" description="Phytase-like domain-containing protein" evidence="1">
    <location>
        <begin position="25"/>
        <end position="382"/>
    </location>
</feature>
<dbReference type="OrthoDB" id="425936at2759"/>
<keyword evidence="1" id="KW-0732">Signal</keyword>
<evidence type="ECO:0000256" key="1">
    <source>
        <dbReference type="SAM" id="SignalP"/>
    </source>
</evidence>
<protein>
    <recommendedName>
        <fullName evidence="2">Phytase-like domain-containing protein</fullName>
    </recommendedName>
</protein>
<proteinExistence type="predicted"/>